<comment type="function">
    <text evidence="4">Catalyzes the NADPH-dependent reduction of ketopantoate into pantoic acid.</text>
</comment>
<dbReference type="InterPro" id="IPR003710">
    <property type="entry name" value="ApbA"/>
</dbReference>
<feature type="domain" description="Ketopantoate reductase C-terminal" evidence="6">
    <location>
        <begin position="183"/>
        <end position="302"/>
    </location>
</feature>
<dbReference type="EMBL" id="UGPP01000001">
    <property type="protein sequence ID" value="STY70213.1"/>
    <property type="molecule type" value="Genomic_DNA"/>
</dbReference>
<evidence type="ECO:0000313" key="8">
    <source>
        <dbReference type="Proteomes" id="UP000255234"/>
    </source>
</evidence>
<evidence type="ECO:0000256" key="2">
    <source>
        <dbReference type="ARBA" id="ARBA00022857"/>
    </source>
</evidence>
<dbReference type="PANTHER" id="PTHR21708:SF26">
    <property type="entry name" value="2-DEHYDROPANTOATE 2-REDUCTASE"/>
    <property type="match status" value="1"/>
</dbReference>
<comment type="catalytic activity">
    <reaction evidence="4">
        <text>(R)-pantoate + NADP(+) = 2-dehydropantoate + NADPH + H(+)</text>
        <dbReference type="Rhea" id="RHEA:16233"/>
        <dbReference type="ChEBI" id="CHEBI:11561"/>
        <dbReference type="ChEBI" id="CHEBI:15378"/>
        <dbReference type="ChEBI" id="CHEBI:15980"/>
        <dbReference type="ChEBI" id="CHEBI:57783"/>
        <dbReference type="ChEBI" id="CHEBI:58349"/>
        <dbReference type="EC" id="1.1.1.169"/>
    </reaction>
</comment>
<reference evidence="7 8" key="1">
    <citation type="submission" date="2018-06" db="EMBL/GenBank/DDBJ databases">
        <authorList>
            <consortium name="Pathogen Informatics"/>
            <person name="Doyle S."/>
        </authorList>
    </citation>
    <scope>NUCLEOTIDE SEQUENCE [LARGE SCALE GENOMIC DNA]</scope>
    <source>
        <strain evidence="7 8">NCTC10571</strain>
    </source>
</reference>
<gene>
    <name evidence="7" type="ORF">NCTC10571_00327</name>
</gene>
<dbReference type="GO" id="GO:0005737">
    <property type="term" value="C:cytoplasm"/>
    <property type="evidence" value="ECO:0007669"/>
    <property type="project" value="TreeGrafter"/>
</dbReference>
<dbReference type="RefSeq" id="WP_115150937.1">
    <property type="nucleotide sequence ID" value="NZ_UGPP01000001.1"/>
</dbReference>
<evidence type="ECO:0000256" key="3">
    <source>
        <dbReference type="ARBA" id="ARBA00023002"/>
    </source>
</evidence>
<comment type="similarity">
    <text evidence="1 4">Belongs to the ketopantoate reductase family.</text>
</comment>
<evidence type="ECO:0000259" key="5">
    <source>
        <dbReference type="Pfam" id="PF02558"/>
    </source>
</evidence>
<dbReference type="GO" id="GO:0008677">
    <property type="term" value="F:2-dehydropantoate 2-reductase activity"/>
    <property type="evidence" value="ECO:0007669"/>
    <property type="project" value="UniProtKB-EC"/>
</dbReference>
<name>A0A378NP70_9FIRM</name>
<keyword evidence="4" id="KW-0566">Pantothenate biosynthesis</keyword>
<sequence length="307" mass="33719">MKYLIVGTGGTGACIGGFLAQNNHDVTFIARGKHLEAINENGLTINSDRIGKFNLKPVKAMTTEQYLQTNEIPDVIFISVKGYALDDIIPFLAKVSKENTIIIPILNIYGTGYRLAPKLPHTNVIEGCIYIVAYISAPGEISQKGNIFRIVFGTRGKTPLKNQLEQIAQDLKDSNISVVLSENIAEDTFRKFVLISPYASCGAYFDIPAGIMQKQGKEQDLFIALTKDCINLAKAYNINLPENIIDINLKTLNAMTPDTTASMQKDLQKGSQSEIDGLIFEVVRMAKAKNIAVPAYELVAKHFGFIA</sequence>
<dbReference type="SUPFAM" id="SSF51735">
    <property type="entry name" value="NAD(P)-binding Rossmann-fold domains"/>
    <property type="match status" value="1"/>
</dbReference>
<evidence type="ECO:0000256" key="4">
    <source>
        <dbReference type="RuleBase" id="RU362068"/>
    </source>
</evidence>
<comment type="pathway">
    <text evidence="4">Cofactor biosynthesis; (R)-pantothenate biosynthesis; (R)-pantoate from 3-methyl-2-oxobutanoate: step 2/2.</text>
</comment>
<organism evidence="7 8">
    <name type="scientific">Megamonas hypermegale</name>
    <dbReference type="NCBI Taxonomy" id="158847"/>
    <lineage>
        <taxon>Bacteria</taxon>
        <taxon>Bacillati</taxon>
        <taxon>Bacillota</taxon>
        <taxon>Negativicutes</taxon>
        <taxon>Selenomonadales</taxon>
        <taxon>Selenomonadaceae</taxon>
        <taxon>Megamonas</taxon>
    </lineage>
</organism>
<dbReference type="Pfam" id="PF08546">
    <property type="entry name" value="ApbA_C"/>
    <property type="match status" value="1"/>
</dbReference>
<dbReference type="AlphaFoldDB" id="A0A378NP70"/>
<dbReference type="InterPro" id="IPR013332">
    <property type="entry name" value="KPR_N"/>
</dbReference>
<keyword evidence="3 4" id="KW-0560">Oxidoreductase</keyword>
<dbReference type="InterPro" id="IPR008927">
    <property type="entry name" value="6-PGluconate_DH-like_C_sf"/>
</dbReference>
<evidence type="ECO:0000259" key="6">
    <source>
        <dbReference type="Pfam" id="PF08546"/>
    </source>
</evidence>
<dbReference type="InterPro" id="IPR051402">
    <property type="entry name" value="KPR-Related"/>
</dbReference>
<dbReference type="EC" id="1.1.1.169" evidence="4"/>
<feature type="domain" description="Ketopantoate reductase N-terminal" evidence="5">
    <location>
        <begin position="3"/>
        <end position="154"/>
    </location>
</feature>
<dbReference type="InterPro" id="IPR036291">
    <property type="entry name" value="NAD(P)-bd_dom_sf"/>
</dbReference>
<keyword evidence="2 4" id="KW-0521">NADP</keyword>
<dbReference type="Gene3D" id="3.40.50.720">
    <property type="entry name" value="NAD(P)-binding Rossmann-like Domain"/>
    <property type="match status" value="1"/>
</dbReference>
<dbReference type="GO" id="GO:0015940">
    <property type="term" value="P:pantothenate biosynthetic process"/>
    <property type="evidence" value="ECO:0007669"/>
    <property type="project" value="UniProtKB-UniPathway"/>
</dbReference>
<dbReference type="InterPro" id="IPR013752">
    <property type="entry name" value="KPA_reductase"/>
</dbReference>
<protein>
    <recommendedName>
        <fullName evidence="4">2-dehydropantoate 2-reductase</fullName>
        <ecNumber evidence="4">1.1.1.169</ecNumber>
    </recommendedName>
    <alternativeName>
        <fullName evidence="4">Ketopantoate reductase</fullName>
    </alternativeName>
</protein>
<dbReference type="Proteomes" id="UP000255234">
    <property type="component" value="Unassembled WGS sequence"/>
</dbReference>
<dbReference type="UniPathway" id="UPA00028">
    <property type="reaction ID" value="UER00004"/>
</dbReference>
<evidence type="ECO:0000256" key="1">
    <source>
        <dbReference type="ARBA" id="ARBA00007870"/>
    </source>
</evidence>
<dbReference type="Gene3D" id="1.10.1040.10">
    <property type="entry name" value="N-(1-d-carboxylethyl)-l-norvaline Dehydrogenase, domain 2"/>
    <property type="match status" value="1"/>
</dbReference>
<dbReference type="Pfam" id="PF02558">
    <property type="entry name" value="ApbA"/>
    <property type="match status" value="1"/>
</dbReference>
<proteinExistence type="inferred from homology"/>
<dbReference type="PANTHER" id="PTHR21708">
    <property type="entry name" value="PROBABLE 2-DEHYDROPANTOATE 2-REDUCTASE"/>
    <property type="match status" value="1"/>
</dbReference>
<accession>A0A378NP70</accession>
<evidence type="ECO:0000313" key="7">
    <source>
        <dbReference type="EMBL" id="STY70213.1"/>
    </source>
</evidence>
<dbReference type="NCBIfam" id="TIGR00745">
    <property type="entry name" value="apbA_panE"/>
    <property type="match status" value="1"/>
</dbReference>
<dbReference type="InterPro" id="IPR013328">
    <property type="entry name" value="6PGD_dom2"/>
</dbReference>
<dbReference type="SUPFAM" id="SSF48179">
    <property type="entry name" value="6-phosphogluconate dehydrogenase C-terminal domain-like"/>
    <property type="match status" value="1"/>
</dbReference>